<dbReference type="GeneID" id="93444918"/>
<proteinExistence type="predicted"/>
<dbReference type="RefSeq" id="WP_166729443.1">
    <property type="nucleotide sequence ID" value="NZ_CP134603.1"/>
</dbReference>
<reference evidence="1" key="1">
    <citation type="journal article" date="2017" name="Oncotarget">
        <title>pSY153-MDR, a p12969-DIM-related mega plasmid carrying blaIMP-45 and armA, from clinical Pseudomonas putida.</title>
        <authorList>
            <person name="Yuan M."/>
            <person name="Chen H."/>
            <person name="Zhu X."/>
            <person name="Feng J."/>
            <person name="Zhan Z."/>
            <person name="Zhang D."/>
            <person name="Chen X."/>
            <person name="Zhao X."/>
            <person name="Lu J."/>
            <person name="Xu J."/>
            <person name="Zhou D."/>
            <person name="Li J."/>
        </authorList>
    </citation>
    <scope>NUCLEOTIDE SEQUENCE</scope>
    <source>
        <strain evidence="1">SY153</strain>
        <plasmid evidence="1">pSY153-MDR</plasmid>
    </source>
</reference>
<evidence type="ECO:0008006" key="2">
    <source>
        <dbReference type="Google" id="ProtNLM"/>
    </source>
</evidence>
<dbReference type="EMBL" id="KY883660">
    <property type="protein sequence ID" value="ASU52447.1"/>
    <property type="molecule type" value="Genomic_DNA"/>
</dbReference>
<keyword evidence="1" id="KW-0614">Plasmid</keyword>
<evidence type="ECO:0000313" key="1">
    <source>
        <dbReference type="EMBL" id="ASU52447.1"/>
    </source>
</evidence>
<protein>
    <recommendedName>
        <fullName evidence="2">Ribosomal protein L7/L12 C-terminal domain-containing protein</fullName>
    </recommendedName>
</protein>
<organism evidence="1">
    <name type="scientific">Pseudomonas putida</name>
    <name type="common">Arthrobacter siderocapsulatus</name>
    <dbReference type="NCBI Taxonomy" id="303"/>
    <lineage>
        <taxon>Bacteria</taxon>
        <taxon>Pseudomonadati</taxon>
        <taxon>Pseudomonadota</taxon>
        <taxon>Gammaproteobacteria</taxon>
        <taxon>Pseudomonadales</taxon>
        <taxon>Pseudomonadaceae</taxon>
        <taxon>Pseudomonas</taxon>
    </lineage>
</organism>
<name>A0A223Q499_PSEPU</name>
<dbReference type="AlphaFoldDB" id="A0A223Q499"/>
<accession>A0A223Q499</accession>
<sequence length="53" mass="5726">MINETTYAGITVPKSLMEQCKALIANGKAIDAIKAFRAETGCSLQNARRALEL</sequence>
<geneLocation type="plasmid" evidence="1">
    <name>pSY153-MDR</name>
</geneLocation>